<dbReference type="EMBL" id="JANEYG010000060">
    <property type="protein sequence ID" value="KAJ8914990.1"/>
    <property type="molecule type" value="Genomic_DNA"/>
</dbReference>
<reference evidence="1 2" key="1">
    <citation type="journal article" date="2023" name="Insect Mol. Biol.">
        <title>Genome sequencing provides insights into the evolution of gene families encoding plant cell wall-degrading enzymes in longhorned beetles.</title>
        <authorList>
            <person name="Shin N.R."/>
            <person name="Okamura Y."/>
            <person name="Kirsch R."/>
            <person name="Pauchet Y."/>
        </authorList>
    </citation>
    <scope>NUCLEOTIDE SEQUENCE [LARGE SCALE GENOMIC DNA]</scope>
    <source>
        <strain evidence="1">EAD_L_NR</strain>
    </source>
</reference>
<accession>A0AAV8VMC3</accession>
<dbReference type="PANTHER" id="PTHR13136">
    <property type="entry name" value="TESTIS DEVELOPMENT PROTEIN PRTD"/>
    <property type="match status" value="1"/>
</dbReference>
<evidence type="ECO:0000313" key="2">
    <source>
        <dbReference type="Proteomes" id="UP001159042"/>
    </source>
</evidence>
<keyword evidence="2" id="KW-1185">Reference proteome</keyword>
<gene>
    <name evidence="1" type="ORF">NQ315_002514</name>
</gene>
<dbReference type="AlphaFoldDB" id="A0AAV8VMC3"/>
<dbReference type="GO" id="GO:0045944">
    <property type="term" value="P:positive regulation of transcription by RNA polymerase II"/>
    <property type="evidence" value="ECO:0007669"/>
    <property type="project" value="TreeGrafter"/>
</dbReference>
<dbReference type="InterPro" id="IPR026555">
    <property type="entry name" value="NSL3/Tex30"/>
</dbReference>
<proteinExistence type="predicted"/>
<comment type="caution">
    <text evidence="1">The sequence shown here is derived from an EMBL/GenBank/DDBJ whole genome shotgun (WGS) entry which is preliminary data.</text>
</comment>
<protein>
    <submittedName>
        <fullName evidence="1">Uncharacterized protein</fullName>
    </submittedName>
</protein>
<evidence type="ECO:0000313" key="1">
    <source>
        <dbReference type="EMBL" id="KAJ8914990.1"/>
    </source>
</evidence>
<sequence length="189" mass="21915">MSDEIIDVVNDVRLEEDKDDLQNLPLELTTKINNGNGVSLNTEKFHDKLDFILPQKDTNTKNIETDNMSNTYSAQLIHLYDRDDWTVSTDHCYARPWNWRPETSFLRPTKTLFIPKSACSRSKPINPLAPSQDVVDVIDIETVAKVPCPIYDIHKAKNLMEECEKYAASIRVNDIHEDWEENISRWVHT</sequence>
<dbReference type="Proteomes" id="UP001159042">
    <property type="component" value="Unassembled WGS sequence"/>
</dbReference>
<organism evidence="1 2">
    <name type="scientific">Exocentrus adspersus</name>
    <dbReference type="NCBI Taxonomy" id="1586481"/>
    <lineage>
        <taxon>Eukaryota</taxon>
        <taxon>Metazoa</taxon>
        <taxon>Ecdysozoa</taxon>
        <taxon>Arthropoda</taxon>
        <taxon>Hexapoda</taxon>
        <taxon>Insecta</taxon>
        <taxon>Pterygota</taxon>
        <taxon>Neoptera</taxon>
        <taxon>Endopterygota</taxon>
        <taxon>Coleoptera</taxon>
        <taxon>Polyphaga</taxon>
        <taxon>Cucujiformia</taxon>
        <taxon>Chrysomeloidea</taxon>
        <taxon>Cerambycidae</taxon>
        <taxon>Lamiinae</taxon>
        <taxon>Acanthocinini</taxon>
        <taxon>Exocentrus</taxon>
    </lineage>
</organism>
<dbReference type="GO" id="GO:0044545">
    <property type="term" value="C:NSL complex"/>
    <property type="evidence" value="ECO:0007669"/>
    <property type="project" value="TreeGrafter"/>
</dbReference>
<name>A0AAV8VMC3_9CUCU</name>
<dbReference type="PANTHER" id="PTHR13136:SF16">
    <property type="entry name" value="KAT8 REGULATORY NSL COMPLEX SUBUNIT 3"/>
    <property type="match status" value="1"/>
</dbReference>